<reference evidence="10" key="1">
    <citation type="submission" date="2018-04" db="EMBL/GenBank/DDBJ databases">
        <authorList>
            <person name="Watanabe M."/>
            <person name="Kojima H."/>
        </authorList>
    </citation>
    <scope>NUCLEOTIDE SEQUENCE [LARGE SCALE GENOMIC DNA]</scope>
    <source>
        <strain evidence="10">Dysh456</strain>
    </source>
</reference>
<comment type="similarity">
    <text evidence="1">Belongs to the isochorismatase family.</text>
</comment>
<sequence>MSSADAALILIDVQPDFMPGGALACHEGDAIVPGIDALLGRRRFRHVVATQDWHPRGHVSFVDAHPGHAPFDAIELYGQPQTLWPAHCVQGTAGAALHPGIDWTPVDLILRKGCDARVDSYSAFRENVGPAGTRPDTGLAGWLRGRGVDTVYLAGLARDVCVLWSAQDAAALGFRTHVLWDLTRPVTPAGDAPTRSALAAAGVAILDSTALG</sequence>
<dbReference type="SUPFAM" id="SSF52499">
    <property type="entry name" value="Isochorismatase-like hydrolases"/>
    <property type="match status" value="1"/>
</dbReference>
<dbReference type="EMBL" id="AP018560">
    <property type="protein sequence ID" value="BBD80153.1"/>
    <property type="molecule type" value="Genomic_DNA"/>
</dbReference>
<evidence type="ECO:0000256" key="7">
    <source>
        <dbReference type="ARBA" id="ARBA00043224"/>
    </source>
</evidence>
<dbReference type="EC" id="3.5.1.19" evidence="6"/>
<dbReference type="RefSeq" id="WP_126537903.1">
    <property type="nucleotide sequence ID" value="NZ_AP018560.1"/>
</dbReference>
<dbReference type="GO" id="GO:0046872">
    <property type="term" value="F:metal ion binding"/>
    <property type="evidence" value="ECO:0007669"/>
    <property type="project" value="UniProtKB-KW"/>
</dbReference>
<evidence type="ECO:0000256" key="3">
    <source>
        <dbReference type="ARBA" id="ARBA00022723"/>
    </source>
</evidence>
<protein>
    <recommendedName>
        <fullName evidence="6">nicotinamidase</fullName>
        <ecNumber evidence="6">3.5.1.19</ecNumber>
    </recommendedName>
    <alternativeName>
        <fullName evidence="7">Nicotinamide deamidase</fullName>
    </alternativeName>
</protein>
<keyword evidence="2" id="KW-0662">Pyridine nucleotide biosynthesis</keyword>
<evidence type="ECO:0000313" key="9">
    <source>
        <dbReference type="EMBL" id="BBD80153.1"/>
    </source>
</evidence>
<evidence type="ECO:0000313" key="10">
    <source>
        <dbReference type="Proteomes" id="UP000270530"/>
    </source>
</evidence>
<dbReference type="Pfam" id="PF00857">
    <property type="entry name" value="Isochorismatase"/>
    <property type="match status" value="1"/>
</dbReference>
<reference evidence="10" key="2">
    <citation type="submission" date="2018-06" db="EMBL/GenBank/DDBJ databases">
        <title>Genome sequence of Rhodanobacteraceae bacterium strain Dysh456.</title>
        <authorList>
            <person name="Fukui M."/>
        </authorList>
    </citation>
    <scope>NUCLEOTIDE SEQUENCE [LARGE SCALE GENOMIC DNA]</scope>
    <source>
        <strain evidence="10">Dysh456</strain>
    </source>
</reference>
<dbReference type="OrthoDB" id="9791276at2"/>
<organism evidence="9 10">
    <name type="scientific">Aerosticca soli</name>
    <dbReference type="NCBI Taxonomy" id="2010829"/>
    <lineage>
        <taxon>Bacteria</taxon>
        <taxon>Pseudomonadati</taxon>
        <taxon>Pseudomonadota</taxon>
        <taxon>Gammaproteobacteria</taxon>
        <taxon>Lysobacterales</taxon>
        <taxon>Rhodanobacteraceae</taxon>
        <taxon>Aerosticca</taxon>
    </lineage>
</organism>
<dbReference type="Gene3D" id="3.40.50.850">
    <property type="entry name" value="Isochorismatase-like"/>
    <property type="match status" value="1"/>
</dbReference>
<keyword evidence="3" id="KW-0479">Metal-binding</keyword>
<dbReference type="GO" id="GO:0008936">
    <property type="term" value="F:nicotinamidase activity"/>
    <property type="evidence" value="ECO:0007669"/>
    <property type="project" value="UniProtKB-EC"/>
</dbReference>
<evidence type="ECO:0000256" key="5">
    <source>
        <dbReference type="ARBA" id="ARBA00037900"/>
    </source>
</evidence>
<dbReference type="KEGG" id="rbd:ALSL_1496"/>
<dbReference type="PANTHER" id="PTHR11080">
    <property type="entry name" value="PYRAZINAMIDASE/NICOTINAMIDASE"/>
    <property type="match status" value="1"/>
</dbReference>
<keyword evidence="4" id="KW-0378">Hydrolase</keyword>
<dbReference type="PANTHER" id="PTHR11080:SF2">
    <property type="entry name" value="LD05707P"/>
    <property type="match status" value="1"/>
</dbReference>
<evidence type="ECO:0000256" key="2">
    <source>
        <dbReference type="ARBA" id="ARBA00022642"/>
    </source>
</evidence>
<accession>A0A2Z6E533</accession>
<evidence type="ECO:0000256" key="6">
    <source>
        <dbReference type="ARBA" id="ARBA00039017"/>
    </source>
</evidence>
<dbReference type="AlphaFoldDB" id="A0A2Z6E533"/>
<dbReference type="InterPro" id="IPR000868">
    <property type="entry name" value="Isochorismatase-like_dom"/>
</dbReference>
<feature type="domain" description="Isochorismatase-like" evidence="8">
    <location>
        <begin position="6"/>
        <end position="205"/>
    </location>
</feature>
<evidence type="ECO:0000259" key="8">
    <source>
        <dbReference type="Pfam" id="PF00857"/>
    </source>
</evidence>
<comment type="pathway">
    <text evidence="5">Cofactor biosynthesis; nicotinate biosynthesis; nicotinate from nicotinamide: step 1/1.</text>
</comment>
<dbReference type="Proteomes" id="UP000270530">
    <property type="component" value="Chromosome"/>
</dbReference>
<dbReference type="GO" id="GO:0019363">
    <property type="term" value="P:pyridine nucleotide biosynthetic process"/>
    <property type="evidence" value="ECO:0007669"/>
    <property type="project" value="UniProtKB-KW"/>
</dbReference>
<gene>
    <name evidence="9" type="ORF">ALSL_1496</name>
</gene>
<evidence type="ECO:0000256" key="4">
    <source>
        <dbReference type="ARBA" id="ARBA00022801"/>
    </source>
</evidence>
<evidence type="ECO:0000256" key="1">
    <source>
        <dbReference type="ARBA" id="ARBA00006336"/>
    </source>
</evidence>
<dbReference type="InterPro" id="IPR036380">
    <property type="entry name" value="Isochorismatase-like_sf"/>
</dbReference>
<name>A0A2Z6E533_9GAMM</name>
<dbReference type="InterPro" id="IPR052347">
    <property type="entry name" value="Isochorismatase_Nicotinamidase"/>
</dbReference>
<proteinExistence type="inferred from homology"/>
<dbReference type="CDD" id="cd01011">
    <property type="entry name" value="nicotinamidase"/>
    <property type="match status" value="1"/>
</dbReference>
<keyword evidence="10" id="KW-1185">Reference proteome</keyword>